<comment type="caution">
    <text evidence="3">The sequence shown here is derived from an EMBL/GenBank/DDBJ whole genome shotgun (WGS) entry which is preliminary data.</text>
</comment>
<keyword evidence="4" id="KW-1185">Reference proteome</keyword>
<proteinExistence type="predicted"/>
<feature type="domain" description="Endonuclease/exonuclease/phosphatase" evidence="2">
    <location>
        <begin position="297"/>
        <end position="505"/>
    </location>
</feature>
<sequence>MVNQRTNRLDTVTRDSNRTGFGIVQRTDVALSRATGNTISKFPLRSPEGISVVALSESNESLAVYGSDQNHQPTLPPIITKPSKPCSPSPSVISKQSPHYFVPEPSDSPKTLNLSPALTEPQINPNPPIIEDLTPPITPLSGDLAINLLSLPKPVSSKSLNSPKPGSPKSLDISLARVFNSLNLKRKAPEETLESSRSKILCLCSPDETPNPINPKPKPSRSTRKMLGGNRGAAGPRTGSSSVGDSNFTEDGLCEVQVQHFYTFLGEREVRARGELGPTAEVDHEMEDPGFGRTVTSQALGDLVRKNRPSIVFLMETKNKKVKLETFRRRLGFSFSFYVDPVGLSGGLALWWTSGLDIDVEGANKKFLHVVVNDKSTNECWASTFVYGCPSRLGRQQVWDCIKNIARSELLPWLCMGDFNQVLTVDDKIGGLEPSQNMLSSFHDMISSCGLVDLEFKGPRFTWRNNRSEDSFIMERIDMAFANSKWREMYAKAMVFMEAAIGSDHNPIMLNTDVPLNKVGKPFRFESYWLSGEECSSVVLEAWSMRQEGPVMLAVCKKLRACKEKLKEWSRKKFGDLRLKIAVTKDRMLDVQKQLEMGFNQQLVSEEKSLARDLEDLWQKDAMYWHQRSRIKWLQMGDKNSRFFHLSTIQWRQRNQIMWLKDKGGNWKSEPKEIAEIIKLHFQDLYEGPPVRDFMDVISLIDPLISPQCNARLMIL</sequence>
<dbReference type="SUPFAM" id="SSF56219">
    <property type="entry name" value="DNase I-like"/>
    <property type="match status" value="1"/>
</dbReference>
<dbReference type="GO" id="GO:0003824">
    <property type="term" value="F:catalytic activity"/>
    <property type="evidence" value="ECO:0007669"/>
    <property type="project" value="InterPro"/>
</dbReference>
<dbReference type="OrthoDB" id="1001388at2759"/>
<reference evidence="3" key="1">
    <citation type="submission" date="2019-11" db="EMBL/GenBank/DDBJ databases">
        <authorList>
            <person name="Liu Y."/>
            <person name="Hou J."/>
            <person name="Li T.-Q."/>
            <person name="Guan C.-H."/>
            <person name="Wu X."/>
            <person name="Wu H.-Z."/>
            <person name="Ling F."/>
            <person name="Zhang R."/>
            <person name="Shi X.-G."/>
            <person name="Ren J.-P."/>
            <person name="Chen E.-F."/>
            <person name="Sun J.-M."/>
        </authorList>
    </citation>
    <scope>NUCLEOTIDE SEQUENCE</scope>
    <source>
        <strain evidence="3">Adult_tree_wgs_1</strain>
        <tissue evidence="3">Leaves</tissue>
    </source>
</reference>
<evidence type="ECO:0000313" key="3">
    <source>
        <dbReference type="EMBL" id="KAF7151544.1"/>
    </source>
</evidence>
<name>A0A834LX33_RHOSS</name>
<dbReference type="PANTHER" id="PTHR33710:SF71">
    <property type="entry name" value="ENDONUCLEASE_EXONUCLEASE_PHOSPHATASE DOMAIN-CONTAINING PROTEIN"/>
    <property type="match status" value="1"/>
</dbReference>
<dbReference type="Gene3D" id="3.60.10.10">
    <property type="entry name" value="Endonuclease/exonuclease/phosphatase"/>
    <property type="match status" value="1"/>
</dbReference>
<dbReference type="EMBL" id="WJXA01000002">
    <property type="protein sequence ID" value="KAF7151544.1"/>
    <property type="molecule type" value="Genomic_DNA"/>
</dbReference>
<accession>A0A834LX33</accession>
<dbReference type="PANTHER" id="PTHR33710">
    <property type="entry name" value="BNAC02G09200D PROTEIN"/>
    <property type="match status" value="1"/>
</dbReference>
<feature type="region of interest" description="Disordered" evidence="1">
    <location>
        <begin position="203"/>
        <end position="246"/>
    </location>
</feature>
<dbReference type="Pfam" id="PF03372">
    <property type="entry name" value="Exo_endo_phos"/>
    <property type="match status" value="1"/>
</dbReference>
<evidence type="ECO:0000313" key="4">
    <source>
        <dbReference type="Proteomes" id="UP000626092"/>
    </source>
</evidence>
<organism evidence="3 4">
    <name type="scientific">Rhododendron simsii</name>
    <name type="common">Sims's rhododendron</name>
    <dbReference type="NCBI Taxonomy" id="118357"/>
    <lineage>
        <taxon>Eukaryota</taxon>
        <taxon>Viridiplantae</taxon>
        <taxon>Streptophyta</taxon>
        <taxon>Embryophyta</taxon>
        <taxon>Tracheophyta</taxon>
        <taxon>Spermatophyta</taxon>
        <taxon>Magnoliopsida</taxon>
        <taxon>eudicotyledons</taxon>
        <taxon>Gunneridae</taxon>
        <taxon>Pentapetalae</taxon>
        <taxon>asterids</taxon>
        <taxon>Ericales</taxon>
        <taxon>Ericaceae</taxon>
        <taxon>Ericoideae</taxon>
        <taxon>Rhodoreae</taxon>
        <taxon>Rhododendron</taxon>
    </lineage>
</organism>
<dbReference type="InterPro" id="IPR036691">
    <property type="entry name" value="Endo/exonu/phosph_ase_sf"/>
</dbReference>
<dbReference type="InterPro" id="IPR005135">
    <property type="entry name" value="Endo/exonuclease/phosphatase"/>
</dbReference>
<protein>
    <recommendedName>
        <fullName evidence="2">Endonuclease/exonuclease/phosphatase domain-containing protein</fullName>
    </recommendedName>
</protein>
<dbReference type="Proteomes" id="UP000626092">
    <property type="component" value="Unassembled WGS sequence"/>
</dbReference>
<dbReference type="AlphaFoldDB" id="A0A834LX33"/>
<gene>
    <name evidence="3" type="ORF">RHSIM_Rhsim02G0152800</name>
</gene>
<evidence type="ECO:0000256" key="1">
    <source>
        <dbReference type="SAM" id="MobiDB-lite"/>
    </source>
</evidence>
<evidence type="ECO:0000259" key="2">
    <source>
        <dbReference type="Pfam" id="PF03372"/>
    </source>
</evidence>